<keyword evidence="1" id="KW-0812">Transmembrane</keyword>
<organism evidence="2 3">
    <name type="scientific">Streptomyces qinglanensis</name>
    <dbReference type="NCBI Taxonomy" id="943816"/>
    <lineage>
        <taxon>Bacteria</taxon>
        <taxon>Bacillati</taxon>
        <taxon>Actinomycetota</taxon>
        <taxon>Actinomycetes</taxon>
        <taxon>Kitasatosporales</taxon>
        <taxon>Streptomycetaceae</taxon>
        <taxon>Streptomyces</taxon>
    </lineage>
</organism>
<sequence length="86" mass="8970">MSVTPPPASAPSTHRRALITWLAVYPTITVTLGVLGPPTATLPLPVRTLILTLIVVPVATYALIPALLRTNARLSGAATPSPAPRR</sequence>
<reference evidence="2 3" key="1">
    <citation type="journal article" date="2016" name="Front. Microbiol.">
        <title>Comparative Genomics Analysis of Streptomyces Species Reveals Their Adaptation to the Marine Environment and Their Diversity at the Genomic Level.</title>
        <authorList>
            <person name="Tian X."/>
            <person name="Zhang Z."/>
            <person name="Yang T."/>
            <person name="Chen M."/>
            <person name="Li J."/>
            <person name="Chen F."/>
            <person name="Yang J."/>
            <person name="Li W."/>
            <person name="Zhang B."/>
            <person name="Zhang Z."/>
            <person name="Wu J."/>
            <person name="Zhang C."/>
            <person name="Long L."/>
            <person name="Xiao J."/>
        </authorList>
    </citation>
    <scope>NUCLEOTIDE SEQUENCE [LARGE SCALE GENOMIC DNA]</scope>
    <source>
        <strain evidence="2 3">SCSIO M10379</strain>
    </source>
</reference>
<dbReference type="AlphaFoldDB" id="A0A1E7KAA8"/>
<dbReference type="RefSeq" id="WP_069993079.1">
    <property type="nucleotide sequence ID" value="NZ_LJGV01000022.1"/>
</dbReference>
<keyword evidence="1" id="KW-1133">Transmembrane helix</keyword>
<evidence type="ECO:0000313" key="3">
    <source>
        <dbReference type="Proteomes" id="UP000175829"/>
    </source>
</evidence>
<evidence type="ECO:0000313" key="2">
    <source>
        <dbReference type="EMBL" id="OEV00875.1"/>
    </source>
</evidence>
<protein>
    <submittedName>
        <fullName evidence="2">Uncharacterized protein</fullName>
    </submittedName>
</protein>
<feature type="transmembrane region" description="Helical" evidence="1">
    <location>
        <begin position="48"/>
        <end position="68"/>
    </location>
</feature>
<keyword evidence="1" id="KW-0472">Membrane</keyword>
<evidence type="ECO:0000256" key="1">
    <source>
        <dbReference type="SAM" id="Phobius"/>
    </source>
</evidence>
<gene>
    <name evidence="2" type="ORF">AN217_27160</name>
</gene>
<dbReference type="PATRIC" id="fig|943816.4.peg.5031"/>
<accession>A0A1E7KAA8</accession>
<dbReference type="Proteomes" id="UP000175829">
    <property type="component" value="Unassembled WGS sequence"/>
</dbReference>
<comment type="caution">
    <text evidence="2">The sequence shown here is derived from an EMBL/GenBank/DDBJ whole genome shotgun (WGS) entry which is preliminary data.</text>
</comment>
<feature type="transmembrane region" description="Helical" evidence="1">
    <location>
        <begin position="18"/>
        <end position="36"/>
    </location>
</feature>
<proteinExistence type="predicted"/>
<dbReference type="EMBL" id="LJGV01000022">
    <property type="protein sequence ID" value="OEV00875.1"/>
    <property type="molecule type" value="Genomic_DNA"/>
</dbReference>
<name>A0A1E7KAA8_9ACTN</name>